<protein>
    <recommendedName>
        <fullName evidence="5">Integral membrane protein</fullName>
    </recommendedName>
</protein>
<accession>A0ABX8Y3K0</accession>
<sequence length="493" mass="50510">MLAPGQAQANEFSDWSCKNIPFADKVCGVVEKTNEAIDFASDPLGYIAQFFNNAVTSIFTQMMKALGSTTRIDWQDPGFLRTYTMAFAASTVLTVIYWLIAVAKRAIQGVPPLQALAESIGFLLMSVLVSAFAPLAIAYTVRIVDEAAEAMFKPVAGDAADMVVTVTTAMLALMAIPGGAIIVIFFALALLAAVAGVWLELIVRNALILSGLVFGPTVFSGLVDRDLWGHTKRWFGVMVAIIGSKYVTFTVLALASGTLASDSPNKSLAQSFATVFTALALLFLAFYMPFQFSKFIPGFVDELRDMYSARDDLKGRAKNVGDQVGDSYGELKSRMGGGDGGGSGEDDDGDDADAADGDALSGGETEGATEAGAAEGAASATGAGAAAVAAKKGVDKAKDETEAAVERGVDGATAGLDSGGSATPSSDGSDSDGSGGPATGGEAPPATSAPETGGPDNATAGEEPMGPGGPASLPPEPADEQPEPPPPPDEEMR</sequence>
<feature type="transmembrane region" description="Helical" evidence="2">
    <location>
        <begin position="267"/>
        <end position="287"/>
    </location>
</feature>
<feature type="transmembrane region" description="Helical" evidence="2">
    <location>
        <begin position="80"/>
        <end position="100"/>
    </location>
</feature>
<evidence type="ECO:0000256" key="2">
    <source>
        <dbReference type="SAM" id="Phobius"/>
    </source>
</evidence>
<evidence type="ECO:0000313" key="4">
    <source>
        <dbReference type="Proteomes" id="UP000827138"/>
    </source>
</evidence>
<feature type="compositionally biased region" description="Acidic residues" evidence="1">
    <location>
        <begin position="344"/>
        <end position="356"/>
    </location>
</feature>
<dbReference type="Proteomes" id="UP000827138">
    <property type="component" value="Chromosome"/>
</dbReference>
<evidence type="ECO:0000313" key="3">
    <source>
        <dbReference type="EMBL" id="QYX82780.1"/>
    </source>
</evidence>
<feature type="transmembrane region" description="Helical" evidence="2">
    <location>
        <begin position="162"/>
        <end position="195"/>
    </location>
</feature>
<proteinExistence type="predicted"/>
<feature type="compositionally biased region" description="Low complexity" evidence="1">
    <location>
        <begin position="419"/>
        <end position="432"/>
    </location>
</feature>
<organism evidence="3 4">
    <name type="scientific">Streptomyces akebiae</name>
    <dbReference type="NCBI Taxonomy" id="2865673"/>
    <lineage>
        <taxon>Bacteria</taxon>
        <taxon>Bacillati</taxon>
        <taxon>Actinomycetota</taxon>
        <taxon>Actinomycetes</taxon>
        <taxon>Kitasatosporales</taxon>
        <taxon>Streptomycetaceae</taxon>
        <taxon>Streptomyces</taxon>
    </lineage>
</organism>
<name>A0ABX8Y3K0_9ACTN</name>
<keyword evidence="2" id="KW-0812">Transmembrane</keyword>
<feature type="compositionally biased region" description="Basic and acidic residues" evidence="1">
    <location>
        <begin position="394"/>
        <end position="409"/>
    </location>
</feature>
<dbReference type="EMBL" id="CP080647">
    <property type="protein sequence ID" value="QYX82780.1"/>
    <property type="molecule type" value="Genomic_DNA"/>
</dbReference>
<feature type="region of interest" description="Disordered" evidence="1">
    <location>
        <begin position="318"/>
        <end position="376"/>
    </location>
</feature>
<feature type="compositionally biased region" description="Acidic residues" evidence="1">
    <location>
        <begin position="477"/>
        <end position="493"/>
    </location>
</feature>
<gene>
    <name evidence="3" type="ORF">K1J60_06145</name>
</gene>
<keyword evidence="2" id="KW-0472">Membrane</keyword>
<feature type="transmembrane region" description="Helical" evidence="2">
    <location>
        <begin position="201"/>
        <end position="222"/>
    </location>
</feature>
<feature type="transmembrane region" description="Helical" evidence="2">
    <location>
        <begin position="120"/>
        <end position="141"/>
    </location>
</feature>
<keyword evidence="2" id="KW-1133">Transmembrane helix</keyword>
<evidence type="ECO:0008006" key="5">
    <source>
        <dbReference type="Google" id="ProtNLM"/>
    </source>
</evidence>
<feature type="transmembrane region" description="Helical" evidence="2">
    <location>
        <begin position="234"/>
        <end position="255"/>
    </location>
</feature>
<feature type="region of interest" description="Disordered" evidence="1">
    <location>
        <begin position="394"/>
        <end position="493"/>
    </location>
</feature>
<feature type="compositionally biased region" description="Low complexity" evidence="1">
    <location>
        <begin position="440"/>
        <end position="465"/>
    </location>
</feature>
<feature type="compositionally biased region" description="Low complexity" evidence="1">
    <location>
        <begin position="357"/>
        <end position="376"/>
    </location>
</feature>
<evidence type="ECO:0000256" key="1">
    <source>
        <dbReference type="SAM" id="MobiDB-lite"/>
    </source>
</evidence>
<reference evidence="3 4" key="1">
    <citation type="submission" date="2021-08" db="EMBL/GenBank/DDBJ databases">
        <authorList>
            <person name="Ping M."/>
        </authorList>
    </citation>
    <scope>NUCLEOTIDE SEQUENCE [LARGE SCALE GENOMIC DNA]</scope>
    <source>
        <strain evidence="3 4">MG28</strain>
    </source>
</reference>
<keyword evidence="4" id="KW-1185">Reference proteome</keyword>